<dbReference type="Proteomes" id="UP000516361">
    <property type="component" value="Chromosome"/>
</dbReference>
<keyword evidence="4 8" id="KW-0378">Hydrolase</keyword>
<dbReference type="InParanoid" id="A0A7G1G3U9"/>
<evidence type="ECO:0000256" key="9">
    <source>
        <dbReference type="PIRSR" id="PIRSR006615-1"/>
    </source>
</evidence>
<comment type="similarity">
    <text evidence="7 8">Belongs to the peptidase M32 family.</text>
</comment>
<dbReference type="FunFam" id="1.10.1370.30:FF:000003">
    <property type="entry name" value="Thermostable carboxypeptidase 1"/>
    <property type="match status" value="1"/>
</dbReference>
<dbReference type="PANTHER" id="PTHR34217">
    <property type="entry name" value="METAL-DEPENDENT CARBOXYPEPTIDASE"/>
    <property type="match status" value="1"/>
</dbReference>
<gene>
    <name evidence="11" type="primary">ypwA</name>
    <name evidence="11" type="ORF">OSSY52_12710</name>
</gene>
<evidence type="ECO:0000256" key="6">
    <source>
        <dbReference type="ARBA" id="ARBA00052755"/>
    </source>
</evidence>
<evidence type="ECO:0000313" key="12">
    <source>
        <dbReference type="Proteomes" id="UP000516361"/>
    </source>
</evidence>
<evidence type="ECO:0000256" key="4">
    <source>
        <dbReference type="ARBA" id="ARBA00022801"/>
    </source>
</evidence>
<dbReference type="RefSeq" id="WP_198423026.1">
    <property type="nucleotide sequence ID" value="NZ_AP018712.1"/>
</dbReference>
<dbReference type="Gene3D" id="1.10.1370.30">
    <property type="match status" value="1"/>
</dbReference>
<proteinExistence type="inferred from homology"/>
<dbReference type="EMBL" id="AP018712">
    <property type="protein sequence ID" value="BBE31130.1"/>
    <property type="molecule type" value="Genomic_DNA"/>
</dbReference>
<evidence type="ECO:0000256" key="5">
    <source>
        <dbReference type="ARBA" id="ARBA00023049"/>
    </source>
</evidence>
<reference evidence="11 12" key="1">
    <citation type="submission" date="2018-06" db="EMBL/GenBank/DDBJ databases">
        <title>Genome sequencing of Oceanotoga sp. sy52.</title>
        <authorList>
            <person name="Mori K."/>
        </authorList>
    </citation>
    <scope>NUCLEOTIDE SEQUENCE [LARGE SCALE GENOMIC DNA]</scope>
    <source>
        <strain evidence="12">sy52</strain>
    </source>
</reference>
<dbReference type="KEGG" id="ocy:OSSY52_12710"/>
<dbReference type="GO" id="GO:0004181">
    <property type="term" value="F:metallocarboxypeptidase activity"/>
    <property type="evidence" value="ECO:0007669"/>
    <property type="project" value="UniProtKB-UniRule"/>
</dbReference>
<evidence type="ECO:0000256" key="3">
    <source>
        <dbReference type="ARBA" id="ARBA00022723"/>
    </source>
</evidence>
<feature type="active site" description="Proton donor/acceptor" evidence="10">
    <location>
        <position position="261"/>
    </location>
</feature>
<dbReference type="Pfam" id="PF02074">
    <property type="entry name" value="Peptidase_M32"/>
    <property type="match status" value="1"/>
</dbReference>
<comment type="catalytic activity">
    <reaction evidence="6 8">
        <text>Release of a C-terminal amino acid with broad specificity, except for -Pro.</text>
        <dbReference type="EC" id="3.4.17.19"/>
    </reaction>
</comment>
<keyword evidence="12" id="KW-1185">Reference proteome</keyword>
<accession>A0A7G1G3U9</accession>
<evidence type="ECO:0000256" key="8">
    <source>
        <dbReference type="PIRNR" id="PIRNR006615"/>
    </source>
</evidence>
<keyword evidence="3 8" id="KW-0479">Metal-binding</keyword>
<dbReference type="GO" id="GO:0006508">
    <property type="term" value="P:proteolysis"/>
    <property type="evidence" value="ECO:0007669"/>
    <property type="project" value="UniProtKB-UniRule"/>
</dbReference>
<dbReference type="PROSITE" id="PS52034">
    <property type="entry name" value="PEPTIDASE_M32"/>
    <property type="match status" value="1"/>
</dbReference>
<evidence type="ECO:0000256" key="7">
    <source>
        <dbReference type="ARBA" id="ARBA00061580"/>
    </source>
</evidence>
<protein>
    <recommendedName>
        <fullName evidence="8">Metal-dependent carboxypeptidase</fullName>
        <ecNumber evidence="8">3.4.17.19</ecNumber>
    </recommendedName>
</protein>
<keyword evidence="2 8" id="KW-0645">Protease</keyword>
<feature type="binding site" evidence="9">
    <location>
        <position position="260"/>
    </location>
    <ligand>
        <name>Zn(2+)</name>
        <dbReference type="ChEBI" id="CHEBI:29105"/>
        <note>catalytic</note>
    </ligand>
</feature>
<evidence type="ECO:0000256" key="10">
    <source>
        <dbReference type="PIRSR" id="PIRSR006615-2"/>
    </source>
</evidence>
<dbReference type="EC" id="3.4.17.19" evidence="8"/>
<dbReference type="AlphaFoldDB" id="A0A7G1G3U9"/>
<keyword evidence="1 8" id="KW-0121">Carboxypeptidase</keyword>
<dbReference type="PANTHER" id="PTHR34217:SF1">
    <property type="entry name" value="CARBOXYPEPTIDASE 1"/>
    <property type="match status" value="1"/>
</dbReference>
<feature type="binding site" evidence="9">
    <location>
        <position position="264"/>
    </location>
    <ligand>
        <name>Zn(2+)</name>
        <dbReference type="ChEBI" id="CHEBI:29105"/>
        <note>catalytic</note>
    </ligand>
</feature>
<comment type="cofactor">
    <cofactor evidence="9">
        <name>Zn(2+)</name>
        <dbReference type="ChEBI" id="CHEBI:29105"/>
    </cofactor>
    <text evidence="9">Binds 1 zinc ion per subunit.</text>
</comment>
<evidence type="ECO:0000256" key="2">
    <source>
        <dbReference type="ARBA" id="ARBA00022670"/>
    </source>
</evidence>
<dbReference type="SUPFAM" id="SSF55486">
    <property type="entry name" value="Metalloproteases ('zincins'), catalytic domain"/>
    <property type="match status" value="1"/>
</dbReference>
<evidence type="ECO:0000313" key="11">
    <source>
        <dbReference type="EMBL" id="BBE31130.1"/>
    </source>
</evidence>
<dbReference type="FunCoup" id="A0A7G1G3U9">
    <property type="interactions" value="2"/>
</dbReference>
<dbReference type="PRINTS" id="PR00998">
    <property type="entry name" value="CRBOXYPTASET"/>
</dbReference>
<dbReference type="CDD" id="cd06460">
    <property type="entry name" value="M32_Taq"/>
    <property type="match status" value="1"/>
</dbReference>
<feature type="binding site" evidence="9">
    <location>
        <position position="290"/>
    </location>
    <ligand>
        <name>Zn(2+)</name>
        <dbReference type="ChEBI" id="CHEBI:29105"/>
        <note>catalytic</note>
    </ligand>
</feature>
<keyword evidence="9" id="KW-0862">Zinc</keyword>
<dbReference type="GO" id="GO:0008270">
    <property type="term" value="F:zinc ion binding"/>
    <property type="evidence" value="ECO:0007669"/>
    <property type="project" value="UniProtKB-ARBA"/>
</dbReference>
<organism evidence="11 12">
    <name type="scientific">Tepiditoga spiralis</name>
    <dbReference type="NCBI Taxonomy" id="2108365"/>
    <lineage>
        <taxon>Bacteria</taxon>
        <taxon>Thermotogati</taxon>
        <taxon>Thermotogota</taxon>
        <taxon>Thermotogae</taxon>
        <taxon>Petrotogales</taxon>
        <taxon>Petrotogaceae</taxon>
        <taxon>Tepiditoga</taxon>
    </lineage>
</organism>
<name>A0A7G1G3U9_9BACT</name>
<dbReference type="InterPro" id="IPR001333">
    <property type="entry name" value="Peptidase_M32_Taq"/>
</dbReference>
<comment type="function">
    <text evidence="8">Broad specificity carboxypetidase that releases amino acids sequentially from the C-terminus, including neutral, aromatic, polar and basic residues.</text>
</comment>
<evidence type="ECO:0000256" key="1">
    <source>
        <dbReference type="ARBA" id="ARBA00022645"/>
    </source>
</evidence>
<sequence>MKKIEELKNEFRKISRYGHAIALIGWDLETGAPKKAVEKRAEVLGELSSYAFELSISEKIGKLIEESEKEELNEDDKALIRIVKKEYEKSKKIPPELMREFSIVTSNAQAAWEKARKEKDFNVFKPHLEKVVELTKKMADIIGYKENRYDALLDMYEPGLTVKDLNEIIKTLKDELVPFVSKLLNEGKKPNDSFMKGHFDNKKQENLSYVVLDKMGYDLESGRMDVAVHPFTTTIGPNDVRITTRYREDDFRDSFYSTVHEGGHALYEQGISEKYSDLPIGEAASMAIHESQSRFWENIVGRSLGFWKNFYPEVQKEFEQFKDVSVEDFYKAVNVVEKSLIRVDADEVTYNLHVMLRYEIEEALINDRIKVEDLPKIWNQKTKEYFGIEPKDDVEGVLQDVHWSHGSFGYFPSYMLGNLYSAQLYYKLKEEINFEEKLETGDFKEVLNWLRTNVHQYGSKYEPQDLIEKITGERLNPQYFMKYLKEKYSKIYNI</sequence>
<keyword evidence="5 8" id="KW-0482">Metalloprotease</keyword>
<dbReference type="PIRSF" id="PIRSF006615">
    <property type="entry name" value="Zn_crbxpep_Taq"/>
    <property type="match status" value="1"/>
</dbReference>